<sequence length="41" mass="4818">MLYLLKKKFHCGFLTLPNSASGVKFDFFIESGIILHFFFFL</sequence>
<dbReference type="Proteomes" id="UP000000495">
    <property type="component" value="Chromosome"/>
</dbReference>
<organism evidence="1 2">
    <name type="scientific">Parachlamydia acanthamoebae (strain UV7)</name>
    <dbReference type="NCBI Taxonomy" id="765952"/>
    <lineage>
        <taxon>Bacteria</taxon>
        <taxon>Pseudomonadati</taxon>
        <taxon>Chlamydiota</taxon>
        <taxon>Chlamydiia</taxon>
        <taxon>Parachlamydiales</taxon>
        <taxon>Parachlamydiaceae</taxon>
        <taxon>Parachlamydia</taxon>
    </lineage>
</organism>
<dbReference type="STRING" id="765952.PUV_25490"/>
<evidence type="ECO:0000313" key="1">
    <source>
        <dbReference type="EMBL" id="CCB87499.1"/>
    </source>
</evidence>
<reference key="1">
    <citation type="journal article" date="2011" name="Mol. Biol. Evol.">
        <title>Unity in variety -- the pan-genome of the Chlamydiae.</title>
        <authorList>
            <person name="Collingro A."/>
            <person name="Tischler P."/>
            <person name="Weinmaier T."/>
            <person name="Penz T."/>
            <person name="Heinz E."/>
            <person name="Brunham R.C."/>
            <person name="Read T.D."/>
            <person name="Bavoil P.M."/>
            <person name="Sachse K."/>
            <person name="Kahane S."/>
            <person name="Friedman M.G."/>
            <person name="Rattei T."/>
            <person name="Myers G.S.A."/>
            <person name="Horn M."/>
        </authorList>
    </citation>
    <scope>NUCLEOTIDE SEQUENCE</scope>
    <source>
        <strain>UV7</strain>
    </source>
</reference>
<reference evidence="1 2" key="2">
    <citation type="journal article" date="2011" name="Mol. Biol. Evol.">
        <title>Unity in variety--the pan-genome of the Chlamydiae.</title>
        <authorList>
            <person name="Collingro A."/>
            <person name="Tischler P."/>
            <person name="Weinmaier T."/>
            <person name="Penz T."/>
            <person name="Heinz E."/>
            <person name="Brunham R.C."/>
            <person name="Read T.D."/>
            <person name="Bavoil P.M."/>
            <person name="Sachse K."/>
            <person name="Kahane S."/>
            <person name="Friedman M.G."/>
            <person name="Rattei T."/>
            <person name="Myers G.S."/>
            <person name="Horn M."/>
        </authorList>
    </citation>
    <scope>NUCLEOTIDE SEQUENCE [LARGE SCALE GENOMIC DNA]</scope>
    <source>
        <strain evidence="2">UV7</strain>
    </source>
</reference>
<name>F8KXM8_PARAV</name>
<proteinExistence type="predicted"/>
<dbReference type="AlphaFoldDB" id="F8KXM8"/>
<dbReference type="EMBL" id="FR872580">
    <property type="protein sequence ID" value="CCB87499.1"/>
    <property type="molecule type" value="Genomic_DNA"/>
</dbReference>
<evidence type="ECO:0000313" key="2">
    <source>
        <dbReference type="Proteomes" id="UP000000495"/>
    </source>
</evidence>
<dbReference type="HOGENOM" id="CLU_3273907_0_0_0"/>
<accession>F8KXM8</accession>
<protein>
    <submittedName>
        <fullName evidence="1">Uncharacterized protein</fullName>
    </submittedName>
</protein>
<keyword evidence="2" id="KW-1185">Reference proteome</keyword>
<dbReference type="KEGG" id="puv:PUV_25490"/>
<gene>
    <name evidence="1" type="ordered locus">PUV_25490</name>
</gene>